<keyword evidence="6" id="KW-1185">Reference proteome</keyword>
<dbReference type="PROSITE" id="PS01124">
    <property type="entry name" value="HTH_ARAC_FAMILY_2"/>
    <property type="match status" value="1"/>
</dbReference>
<dbReference type="SMART" id="SM00342">
    <property type="entry name" value="HTH_ARAC"/>
    <property type="match status" value="1"/>
</dbReference>
<dbReference type="Gene3D" id="1.10.10.60">
    <property type="entry name" value="Homeodomain-like"/>
    <property type="match status" value="1"/>
</dbReference>
<gene>
    <name evidence="5" type="ORF">JIG36_37580</name>
</gene>
<evidence type="ECO:0000256" key="1">
    <source>
        <dbReference type="ARBA" id="ARBA00023015"/>
    </source>
</evidence>
<keyword evidence="3" id="KW-0804">Transcription</keyword>
<keyword evidence="2" id="KW-0238">DNA-binding</keyword>
<protein>
    <submittedName>
        <fullName evidence="5">AraC family transcriptional regulator</fullName>
    </submittedName>
</protein>
<evidence type="ECO:0000313" key="6">
    <source>
        <dbReference type="Proteomes" id="UP000632138"/>
    </source>
</evidence>
<evidence type="ECO:0000256" key="2">
    <source>
        <dbReference type="ARBA" id="ARBA00023125"/>
    </source>
</evidence>
<accession>A0ABS2AN56</accession>
<name>A0ABS2AN56_9ACTN</name>
<evidence type="ECO:0000256" key="3">
    <source>
        <dbReference type="ARBA" id="ARBA00023163"/>
    </source>
</evidence>
<dbReference type="InterPro" id="IPR035418">
    <property type="entry name" value="AraC-bd_2"/>
</dbReference>
<reference evidence="5 6" key="1">
    <citation type="submission" date="2021-01" db="EMBL/GenBank/DDBJ databases">
        <title>Actinoplanes sp. nov. LDG1-06 isolated from lichen.</title>
        <authorList>
            <person name="Saeng-In P."/>
            <person name="Phongsopitanun W."/>
            <person name="Kanchanasin P."/>
            <person name="Yuki M."/>
            <person name="Kudo T."/>
            <person name="Ohkuma M."/>
            <person name="Tanasupawat S."/>
        </authorList>
    </citation>
    <scope>NUCLEOTIDE SEQUENCE [LARGE SCALE GENOMIC DNA]</scope>
    <source>
        <strain evidence="5 6">LDG1-06</strain>
    </source>
</reference>
<dbReference type="InterPro" id="IPR050204">
    <property type="entry name" value="AraC_XylS_family_regulators"/>
</dbReference>
<dbReference type="Proteomes" id="UP000632138">
    <property type="component" value="Unassembled WGS sequence"/>
</dbReference>
<dbReference type="PROSITE" id="PS00041">
    <property type="entry name" value="HTH_ARAC_FAMILY_1"/>
    <property type="match status" value="1"/>
</dbReference>
<comment type="caution">
    <text evidence="5">The sequence shown here is derived from an EMBL/GenBank/DDBJ whole genome shotgun (WGS) entry which is preliminary data.</text>
</comment>
<organism evidence="5 6">
    <name type="scientific">Paractinoplanes ovalisporus</name>
    <dbReference type="NCBI Taxonomy" id="2810368"/>
    <lineage>
        <taxon>Bacteria</taxon>
        <taxon>Bacillati</taxon>
        <taxon>Actinomycetota</taxon>
        <taxon>Actinomycetes</taxon>
        <taxon>Micromonosporales</taxon>
        <taxon>Micromonosporaceae</taxon>
        <taxon>Paractinoplanes</taxon>
    </lineage>
</organism>
<dbReference type="InterPro" id="IPR018060">
    <property type="entry name" value="HTH_AraC"/>
</dbReference>
<dbReference type="EMBL" id="JAENHP010000018">
    <property type="protein sequence ID" value="MBM2621230.1"/>
    <property type="molecule type" value="Genomic_DNA"/>
</dbReference>
<dbReference type="InterPro" id="IPR018062">
    <property type="entry name" value="HTH_AraC-typ_CS"/>
</dbReference>
<feature type="domain" description="HTH araC/xylS-type" evidence="4">
    <location>
        <begin position="231"/>
        <end position="332"/>
    </location>
</feature>
<keyword evidence="1" id="KW-0805">Transcription regulation</keyword>
<dbReference type="SUPFAM" id="SSF46689">
    <property type="entry name" value="Homeodomain-like"/>
    <property type="match status" value="2"/>
</dbReference>
<dbReference type="Pfam" id="PF12833">
    <property type="entry name" value="HTH_18"/>
    <property type="match status" value="1"/>
</dbReference>
<evidence type="ECO:0000259" key="4">
    <source>
        <dbReference type="PROSITE" id="PS01124"/>
    </source>
</evidence>
<sequence length="334" mass="36673">MVDVFPRPPHVCPDAPDIVHFSGVDIDEARSVLNRFYYPVAVGMPDAAGDFELGVGVIQLGPLTVGHLSFNTPVTLLVAELDAYHVSMPTQGHLRARHAGREVVVGPSTGVVFGPGSPVYTSREGNCAELAVKVERKALEEELSGLLGHPIEGPLDLPPEVDLSTGPGQSWRRLISLLCDELEFETSLFYEPLMAEQLRSTVLSGLLLSLPHRYHDELTGPTVTGPPRAIRRVVDSIQHEPERAFTVTDLARVANMSVRSLQEGFRRHMGMAPMTYLQQVRLGRVHEALRRADPARVTVASVAHRWGFAHLGRFASAYRARFGESPSETLRSAR</sequence>
<dbReference type="Pfam" id="PF14525">
    <property type="entry name" value="AraC_binding_2"/>
    <property type="match status" value="1"/>
</dbReference>
<dbReference type="PANTHER" id="PTHR46796">
    <property type="entry name" value="HTH-TYPE TRANSCRIPTIONAL ACTIVATOR RHAS-RELATED"/>
    <property type="match status" value="1"/>
</dbReference>
<dbReference type="PANTHER" id="PTHR46796:SF12">
    <property type="entry name" value="HTH-TYPE DNA-BINDING TRANSCRIPTIONAL ACTIVATOR EUTR"/>
    <property type="match status" value="1"/>
</dbReference>
<dbReference type="InterPro" id="IPR009057">
    <property type="entry name" value="Homeodomain-like_sf"/>
</dbReference>
<evidence type="ECO:0000313" key="5">
    <source>
        <dbReference type="EMBL" id="MBM2621230.1"/>
    </source>
</evidence>
<proteinExistence type="predicted"/>